<dbReference type="OrthoDB" id="19849at2"/>
<evidence type="ECO:0000256" key="3">
    <source>
        <dbReference type="ARBA" id="ARBA00022452"/>
    </source>
</evidence>
<keyword evidence="10" id="KW-1185">Reference proteome</keyword>
<dbReference type="RefSeq" id="WP_134083039.1">
    <property type="nucleotide sequence ID" value="NZ_SOQX01000003.1"/>
</dbReference>
<dbReference type="Gene3D" id="2.40.160.60">
    <property type="entry name" value="Outer membrane protein transport protein (OMPP1/FadL/TodX)"/>
    <property type="match status" value="1"/>
</dbReference>
<dbReference type="PANTHER" id="PTHR35093:SF8">
    <property type="entry name" value="OUTER MEMBRANE PROTEIN NMB0088-RELATED"/>
    <property type="match status" value="1"/>
</dbReference>
<keyword evidence="4" id="KW-0812">Transmembrane</keyword>
<comment type="similarity">
    <text evidence="2">Belongs to the OmpP1/FadL family.</text>
</comment>
<dbReference type="Proteomes" id="UP000294914">
    <property type="component" value="Unassembled WGS sequence"/>
</dbReference>
<proteinExistence type="inferred from homology"/>
<evidence type="ECO:0000256" key="7">
    <source>
        <dbReference type="ARBA" id="ARBA00023237"/>
    </source>
</evidence>
<evidence type="ECO:0000256" key="6">
    <source>
        <dbReference type="ARBA" id="ARBA00023136"/>
    </source>
</evidence>
<evidence type="ECO:0000256" key="2">
    <source>
        <dbReference type="ARBA" id="ARBA00008163"/>
    </source>
</evidence>
<name>A0A4R8IV96_9GAMM</name>
<dbReference type="GO" id="GO:0015483">
    <property type="term" value="F:long-chain fatty acid transporting porin activity"/>
    <property type="evidence" value="ECO:0007669"/>
    <property type="project" value="TreeGrafter"/>
</dbReference>
<dbReference type="AlphaFoldDB" id="A0A4R8IV96"/>
<evidence type="ECO:0000256" key="5">
    <source>
        <dbReference type="ARBA" id="ARBA00022729"/>
    </source>
</evidence>
<organism evidence="9 10">
    <name type="scientific">Thiohalophilus thiocyanatoxydans</name>
    <dbReference type="NCBI Taxonomy" id="381308"/>
    <lineage>
        <taxon>Bacteria</taxon>
        <taxon>Pseudomonadati</taxon>
        <taxon>Pseudomonadota</taxon>
        <taxon>Gammaproteobacteria</taxon>
        <taxon>Thiohalomonadales</taxon>
        <taxon>Thiohalophilaceae</taxon>
        <taxon>Thiohalophilus</taxon>
    </lineage>
</organism>
<dbReference type="EMBL" id="SOQX01000003">
    <property type="protein sequence ID" value="TDY01687.1"/>
    <property type="molecule type" value="Genomic_DNA"/>
</dbReference>
<evidence type="ECO:0000256" key="4">
    <source>
        <dbReference type="ARBA" id="ARBA00022692"/>
    </source>
</evidence>
<keyword evidence="7" id="KW-0998">Cell outer membrane</keyword>
<dbReference type="SUPFAM" id="SSF56935">
    <property type="entry name" value="Porins"/>
    <property type="match status" value="1"/>
</dbReference>
<dbReference type="InterPro" id="IPR005017">
    <property type="entry name" value="OMPP1/FadL/TodX"/>
</dbReference>
<comment type="caution">
    <text evidence="9">The sequence shown here is derived from an EMBL/GenBank/DDBJ whole genome shotgun (WGS) entry which is preliminary data.</text>
</comment>
<evidence type="ECO:0000256" key="8">
    <source>
        <dbReference type="SAM" id="SignalP"/>
    </source>
</evidence>
<keyword evidence="5 8" id="KW-0732">Signal</keyword>
<evidence type="ECO:0000313" key="9">
    <source>
        <dbReference type="EMBL" id="TDY01687.1"/>
    </source>
</evidence>
<dbReference type="GO" id="GO:0009279">
    <property type="term" value="C:cell outer membrane"/>
    <property type="evidence" value="ECO:0007669"/>
    <property type="project" value="UniProtKB-SubCell"/>
</dbReference>
<gene>
    <name evidence="9" type="ORF">EDC23_1577</name>
</gene>
<keyword evidence="6" id="KW-0472">Membrane</keyword>
<evidence type="ECO:0000256" key="1">
    <source>
        <dbReference type="ARBA" id="ARBA00004571"/>
    </source>
</evidence>
<dbReference type="PANTHER" id="PTHR35093">
    <property type="entry name" value="OUTER MEMBRANE PROTEIN NMB0088-RELATED"/>
    <property type="match status" value="1"/>
</dbReference>
<feature type="signal peptide" evidence="8">
    <location>
        <begin position="1"/>
        <end position="25"/>
    </location>
</feature>
<protein>
    <submittedName>
        <fullName evidence="9">Long-chain fatty acid transport protein</fullName>
    </submittedName>
</protein>
<dbReference type="Pfam" id="PF03349">
    <property type="entry name" value="Toluene_X"/>
    <property type="match status" value="1"/>
</dbReference>
<accession>A0A4R8IV96</accession>
<keyword evidence="3" id="KW-1134">Transmembrane beta strand</keyword>
<sequence>MKTTNKRLLATAVAAALALPTAAFATNGYFSHGYGTTNKGLGGAGVALPQDSLAAATNPAGMAFIGERMDVGAALFSPNPRGYTATDASTTAGCQGGQCAFTLGENGSGQTLESEDDVFIIPHFGYNWQLDNNSTLGLSVYGNGGMNTEYKGGQANHNDGTNNNTVNSDGAFGGGTAGVDLEQLFVALTYAQKYSDTGAWGITPILAYQRFEAKGLNKFGGSSSDSDNLTDNGTDTSSGFGVKLGISDEVAPGLTLGASYQSEMDMSEFDDYKGLFAEQGDFDIPATWTLGLAYDMGDSGTVLFDVQEIMYGDIASISNPISNLTVDGNLLGSDDGGGFGWQDITVYKLGYQWATSADWTWRVGYNHGDQPIPNTEVLFNILAPGVMEDHFTFGFTKSTGADSEFNFAAMYAPENSVTGENALNSNQDITIEMTQWEMEASWAWKF</sequence>
<comment type="subcellular location">
    <subcellularLocation>
        <location evidence="1">Cell outer membrane</location>
        <topology evidence="1">Multi-pass membrane protein</topology>
    </subcellularLocation>
</comment>
<evidence type="ECO:0000313" key="10">
    <source>
        <dbReference type="Proteomes" id="UP000294914"/>
    </source>
</evidence>
<feature type="chain" id="PRO_5020627092" evidence="8">
    <location>
        <begin position="26"/>
        <end position="446"/>
    </location>
</feature>
<reference evidence="9 10" key="1">
    <citation type="submission" date="2019-03" db="EMBL/GenBank/DDBJ databases">
        <title>Genomic Encyclopedia of Type Strains, Phase IV (KMG-IV): sequencing the most valuable type-strain genomes for metagenomic binning, comparative biology and taxonomic classification.</title>
        <authorList>
            <person name="Goeker M."/>
        </authorList>
    </citation>
    <scope>NUCLEOTIDE SEQUENCE [LARGE SCALE GENOMIC DNA]</scope>
    <source>
        <strain evidence="9 10">DSM 16326</strain>
    </source>
</reference>